<dbReference type="InterPro" id="IPR000182">
    <property type="entry name" value="GNAT_dom"/>
</dbReference>
<dbReference type="Proteomes" id="UP000326565">
    <property type="component" value="Unassembled WGS sequence"/>
</dbReference>
<gene>
    <name evidence="2" type="ORF">BDV29DRAFT_167318</name>
</gene>
<dbReference type="OrthoDB" id="2744543at2759"/>
<keyword evidence="3" id="KW-1185">Reference proteome</keyword>
<dbReference type="Pfam" id="PF13508">
    <property type="entry name" value="Acetyltransf_7"/>
    <property type="match status" value="1"/>
</dbReference>
<dbReference type="GO" id="GO:0016747">
    <property type="term" value="F:acyltransferase activity, transferring groups other than amino-acyl groups"/>
    <property type="evidence" value="ECO:0007669"/>
    <property type="project" value="InterPro"/>
</dbReference>
<accession>A0A5N5XAV5</accession>
<reference evidence="2 3" key="1">
    <citation type="submission" date="2019-04" db="EMBL/GenBank/DDBJ databases">
        <title>Friends and foes A comparative genomics study of 23 Aspergillus species from section Flavi.</title>
        <authorList>
            <consortium name="DOE Joint Genome Institute"/>
            <person name="Kjaerbolling I."/>
            <person name="Vesth T."/>
            <person name="Frisvad J.C."/>
            <person name="Nybo J.L."/>
            <person name="Theobald S."/>
            <person name="Kildgaard S."/>
            <person name="Isbrandt T."/>
            <person name="Kuo A."/>
            <person name="Sato A."/>
            <person name="Lyhne E.K."/>
            <person name="Kogle M.E."/>
            <person name="Wiebenga A."/>
            <person name="Kun R.S."/>
            <person name="Lubbers R.J."/>
            <person name="Makela M.R."/>
            <person name="Barry K."/>
            <person name="Chovatia M."/>
            <person name="Clum A."/>
            <person name="Daum C."/>
            <person name="Haridas S."/>
            <person name="He G."/>
            <person name="LaButti K."/>
            <person name="Lipzen A."/>
            <person name="Mondo S."/>
            <person name="Riley R."/>
            <person name="Salamov A."/>
            <person name="Simmons B.A."/>
            <person name="Magnuson J.K."/>
            <person name="Henrissat B."/>
            <person name="Mortensen U.H."/>
            <person name="Larsen T.O."/>
            <person name="Devries R.P."/>
            <person name="Grigoriev I.V."/>
            <person name="Machida M."/>
            <person name="Baker S.E."/>
            <person name="Andersen M.R."/>
        </authorList>
    </citation>
    <scope>NUCLEOTIDE SEQUENCE [LARGE SCALE GENOMIC DNA]</scope>
    <source>
        <strain evidence="2 3">CBS 151.66</strain>
    </source>
</reference>
<dbReference type="InterPro" id="IPR016181">
    <property type="entry name" value="Acyl_CoA_acyltransferase"/>
</dbReference>
<dbReference type="AlphaFoldDB" id="A0A5N5XAV5"/>
<dbReference type="PANTHER" id="PTHR42791:SF1">
    <property type="entry name" value="N-ACETYLTRANSFERASE DOMAIN-CONTAINING PROTEIN"/>
    <property type="match status" value="1"/>
</dbReference>
<dbReference type="InterPro" id="IPR052523">
    <property type="entry name" value="Trichothecene_AcTrans"/>
</dbReference>
<dbReference type="Gene3D" id="3.40.630.30">
    <property type="match status" value="1"/>
</dbReference>
<evidence type="ECO:0000313" key="3">
    <source>
        <dbReference type="Proteomes" id="UP000326565"/>
    </source>
</evidence>
<dbReference type="PROSITE" id="PS51186">
    <property type="entry name" value="GNAT"/>
    <property type="match status" value="1"/>
</dbReference>
<dbReference type="CDD" id="cd04301">
    <property type="entry name" value="NAT_SF"/>
    <property type="match status" value="1"/>
</dbReference>
<dbReference type="PANTHER" id="PTHR42791">
    <property type="entry name" value="GNAT FAMILY ACETYLTRANSFERASE"/>
    <property type="match status" value="1"/>
</dbReference>
<name>A0A5N5XAV5_9EURO</name>
<protein>
    <recommendedName>
        <fullName evidence="1">N-acetyltransferase domain-containing protein</fullName>
    </recommendedName>
</protein>
<organism evidence="2 3">
    <name type="scientific">Aspergillus leporis</name>
    <dbReference type="NCBI Taxonomy" id="41062"/>
    <lineage>
        <taxon>Eukaryota</taxon>
        <taxon>Fungi</taxon>
        <taxon>Dikarya</taxon>
        <taxon>Ascomycota</taxon>
        <taxon>Pezizomycotina</taxon>
        <taxon>Eurotiomycetes</taxon>
        <taxon>Eurotiomycetidae</taxon>
        <taxon>Eurotiales</taxon>
        <taxon>Aspergillaceae</taxon>
        <taxon>Aspergillus</taxon>
        <taxon>Aspergillus subgen. Circumdati</taxon>
    </lineage>
</organism>
<sequence length="133" mass="15129">MRGGWWASLQEMLGNAMDTLLTRLSPDRSVDVSRLARYNALSDDCFPYSSFPELWYPPTLAVHPAYQRQGIGRRLVEWDLEQATRDKTPVGLEASAKGTHLYHSLGFQTVNVMPLVEEITLTAMVWRPYSLTI</sequence>
<feature type="domain" description="N-acetyltransferase" evidence="1">
    <location>
        <begin position="1"/>
        <end position="132"/>
    </location>
</feature>
<dbReference type="EMBL" id="ML732163">
    <property type="protein sequence ID" value="KAB8077908.1"/>
    <property type="molecule type" value="Genomic_DNA"/>
</dbReference>
<proteinExistence type="predicted"/>
<evidence type="ECO:0000313" key="2">
    <source>
        <dbReference type="EMBL" id="KAB8077908.1"/>
    </source>
</evidence>
<evidence type="ECO:0000259" key="1">
    <source>
        <dbReference type="PROSITE" id="PS51186"/>
    </source>
</evidence>
<dbReference type="SUPFAM" id="SSF55729">
    <property type="entry name" value="Acyl-CoA N-acyltransferases (Nat)"/>
    <property type="match status" value="1"/>
</dbReference>